<protein>
    <submittedName>
        <fullName evidence="4">Nucleoid occlusion protein</fullName>
    </submittedName>
</protein>
<dbReference type="SUPFAM" id="SSF110849">
    <property type="entry name" value="ParB/Sulfiredoxin"/>
    <property type="match status" value="1"/>
</dbReference>
<dbReference type="Pfam" id="PF02195">
    <property type="entry name" value="ParB_N"/>
    <property type="match status" value="1"/>
</dbReference>
<keyword evidence="5" id="KW-1185">Reference proteome</keyword>
<reference evidence="5" key="1">
    <citation type="submission" date="2016-12" db="EMBL/GenBank/DDBJ databases">
        <title>Comparative genomics of four Isosphaeraceae planctomycetes: a common pool of plasmids and glycoside hydrolase genes.</title>
        <authorList>
            <person name="Ivanova A."/>
        </authorList>
    </citation>
    <scope>NUCLEOTIDE SEQUENCE [LARGE SCALE GENOMIC DNA]</scope>
    <source>
        <strain evidence="5">PX4</strain>
    </source>
</reference>
<dbReference type="Gene3D" id="1.10.10.2830">
    <property type="match status" value="1"/>
</dbReference>
<accession>A0A1U7CI59</accession>
<dbReference type="RefSeq" id="WP_076342917.1">
    <property type="nucleotide sequence ID" value="NZ_CP019082.1"/>
</dbReference>
<feature type="compositionally biased region" description="Basic residues" evidence="2">
    <location>
        <begin position="617"/>
        <end position="626"/>
    </location>
</feature>
<dbReference type="CDD" id="cd16406">
    <property type="entry name" value="ParB_N_like"/>
    <property type="match status" value="1"/>
</dbReference>
<dbReference type="OrthoDB" id="251111at2"/>
<evidence type="ECO:0000256" key="1">
    <source>
        <dbReference type="SAM" id="Coils"/>
    </source>
</evidence>
<dbReference type="InterPro" id="IPR003115">
    <property type="entry name" value="ParB_N"/>
</dbReference>
<evidence type="ECO:0000256" key="2">
    <source>
        <dbReference type="SAM" id="MobiDB-lite"/>
    </source>
</evidence>
<sequence length="626" mass="69381">MNHQLIEINKLEKSSQNARRTVIKGAGEDLKDSIDAHGLMHNLVVIDEGDGTYRVTDGARRLAALKALQKEGKLPADHAVPCQVRSKESALETSLAANTVRLAMHPADEYEAFAKLAADHTPEQIAQRFGKTVKYVEQLMKLGNADPRLLREYREENLTLDCLKAFAITDDRKRQMKVYRALKDSHSLNPRAIRAALTDTMADADGKLAKFVGLDAYREAGGTTQSDLFSETIYLENAALLHELANDRLAAVQQELEAEGWGWIEISPERDWEVIYPCGHIHPLPGEMPAELAGQRELIEAELAGIEQTLEDTESDEMTQAQEAAEARLADIDRQIAGFAVYDPEEIKIAGCYVSIDTDGSLRIEKGLVRKQDMKRLAKGDDAIPKRPKGMPQTLKRDLEANRLQIAQVEIAKNRLVALDLLIFTVVNDAVSRRLVGCSGLDVNFRKTRPTVKELTAADHALKAIEEALPLAWLKPKTEAEQFRVFSNLSDTQKLHLLAWCVAGSLKPQLSTGREATAYELALSLTGAEVAGYWRPTVANYLGRITRDQLLALGRDTLGDAWAQSRHRDKKGELAAQLERAFADPEKHGRTPEQIAKLTRWLPEGMAFTDTAPATPKSKKSARKAA</sequence>
<dbReference type="STRING" id="1387353.BSF38_00028"/>
<gene>
    <name evidence="4" type="primary">noc_1</name>
    <name evidence="4" type="ORF">BSF38_00028</name>
</gene>
<proteinExistence type="predicted"/>
<name>A0A1U7CI59_9BACT</name>
<dbReference type="KEGG" id="pbor:BSF38_00028"/>
<dbReference type="SUPFAM" id="SSF109709">
    <property type="entry name" value="KorB DNA-binding domain-like"/>
    <property type="match status" value="1"/>
</dbReference>
<keyword evidence="1" id="KW-0175">Coiled coil</keyword>
<dbReference type="PANTHER" id="PTHR33375">
    <property type="entry name" value="CHROMOSOME-PARTITIONING PROTEIN PARB-RELATED"/>
    <property type="match status" value="1"/>
</dbReference>
<feature type="region of interest" description="Disordered" evidence="2">
    <location>
        <begin position="607"/>
        <end position="626"/>
    </location>
</feature>
<dbReference type="InterPro" id="IPR036086">
    <property type="entry name" value="ParB/Sulfiredoxin_sf"/>
</dbReference>
<feature type="coiled-coil region" evidence="1">
    <location>
        <begin position="296"/>
        <end position="335"/>
    </location>
</feature>
<dbReference type="GO" id="GO:0005694">
    <property type="term" value="C:chromosome"/>
    <property type="evidence" value="ECO:0007669"/>
    <property type="project" value="TreeGrafter"/>
</dbReference>
<feature type="domain" description="ParB-like N-terminal" evidence="3">
    <location>
        <begin position="4"/>
        <end position="99"/>
    </location>
</feature>
<evidence type="ECO:0000259" key="3">
    <source>
        <dbReference type="SMART" id="SM00470"/>
    </source>
</evidence>
<evidence type="ECO:0000313" key="5">
    <source>
        <dbReference type="Proteomes" id="UP000186309"/>
    </source>
</evidence>
<dbReference type="PANTHER" id="PTHR33375:SF7">
    <property type="entry name" value="CHROMOSOME 2-PARTITIONING PROTEIN PARB-RELATED"/>
    <property type="match status" value="1"/>
</dbReference>
<organism evidence="4 5">
    <name type="scientific">Paludisphaera borealis</name>
    <dbReference type="NCBI Taxonomy" id="1387353"/>
    <lineage>
        <taxon>Bacteria</taxon>
        <taxon>Pseudomonadati</taxon>
        <taxon>Planctomycetota</taxon>
        <taxon>Planctomycetia</taxon>
        <taxon>Isosphaerales</taxon>
        <taxon>Isosphaeraceae</taxon>
        <taxon>Paludisphaera</taxon>
    </lineage>
</organism>
<dbReference type="GO" id="GO:0007059">
    <property type="term" value="P:chromosome segregation"/>
    <property type="evidence" value="ECO:0007669"/>
    <property type="project" value="TreeGrafter"/>
</dbReference>
<dbReference type="Gene3D" id="3.90.1530.30">
    <property type="match status" value="1"/>
</dbReference>
<dbReference type="Proteomes" id="UP000186309">
    <property type="component" value="Chromosome"/>
</dbReference>
<evidence type="ECO:0000313" key="4">
    <source>
        <dbReference type="EMBL" id="APW58630.1"/>
    </source>
</evidence>
<dbReference type="EMBL" id="CP019082">
    <property type="protein sequence ID" value="APW58630.1"/>
    <property type="molecule type" value="Genomic_DNA"/>
</dbReference>
<dbReference type="AlphaFoldDB" id="A0A1U7CI59"/>
<dbReference type="SMART" id="SM00470">
    <property type="entry name" value="ParB"/>
    <property type="match status" value="1"/>
</dbReference>
<dbReference type="InterPro" id="IPR050336">
    <property type="entry name" value="Chromosome_partition/occlusion"/>
</dbReference>